<name>A0A061F885_THECC</name>
<sequence length="118" mass="13054">MASFNVYVVFGVLTIMASGVVMAYNVDPIKAYNCETKMTLHCVIEVFQSIFKTGIVTDNCCIELIGLGQFCHDVLIKKTLQNPLFKNNDTSVIISRGAQVWNKCTLVNKDVSPSPSPY</sequence>
<feature type="transmembrane region" description="Helical" evidence="2">
    <location>
        <begin position="6"/>
        <end position="26"/>
    </location>
</feature>
<dbReference type="PANTHER" id="PTHR31951:SF22">
    <property type="entry name" value="ECA1 GAMETOGENESIS RELATED FAMILY"/>
    <property type="match status" value="1"/>
</dbReference>
<dbReference type="HOGENOM" id="CLU_2089203_0_0_1"/>
<feature type="domain" description="Prolamin-like" evidence="3">
    <location>
        <begin position="33"/>
        <end position="104"/>
    </location>
</feature>
<dbReference type="InParanoid" id="A0A061F885"/>
<accession>A0A061F885</accession>
<dbReference type="Proteomes" id="UP000026915">
    <property type="component" value="Chromosome 7"/>
</dbReference>
<dbReference type="InterPro" id="IPR008502">
    <property type="entry name" value="Prolamin-like"/>
</dbReference>
<dbReference type="Gramene" id="EOY12927">
    <property type="protein sequence ID" value="EOY12927"/>
    <property type="gene ID" value="TCM_031428"/>
</dbReference>
<evidence type="ECO:0000313" key="5">
    <source>
        <dbReference type="Proteomes" id="UP000026915"/>
    </source>
</evidence>
<gene>
    <name evidence="4" type="ORF">TCM_031428</name>
</gene>
<organism evidence="4 5">
    <name type="scientific">Theobroma cacao</name>
    <name type="common">Cacao</name>
    <name type="synonym">Cocoa</name>
    <dbReference type="NCBI Taxonomy" id="3641"/>
    <lineage>
        <taxon>Eukaryota</taxon>
        <taxon>Viridiplantae</taxon>
        <taxon>Streptophyta</taxon>
        <taxon>Embryophyta</taxon>
        <taxon>Tracheophyta</taxon>
        <taxon>Spermatophyta</taxon>
        <taxon>Magnoliopsida</taxon>
        <taxon>eudicotyledons</taxon>
        <taxon>Gunneridae</taxon>
        <taxon>Pentapetalae</taxon>
        <taxon>rosids</taxon>
        <taxon>malvids</taxon>
        <taxon>Malvales</taxon>
        <taxon>Malvaceae</taxon>
        <taxon>Byttnerioideae</taxon>
        <taxon>Theobroma</taxon>
    </lineage>
</organism>
<evidence type="ECO:0000259" key="3">
    <source>
        <dbReference type="Pfam" id="PF05617"/>
    </source>
</evidence>
<dbReference type="eggNOG" id="ENOG502R1HG">
    <property type="taxonomic scope" value="Eukaryota"/>
</dbReference>
<proteinExistence type="predicted"/>
<keyword evidence="2" id="KW-0812">Transmembrane</keyword>
<dbReference type="Pfam" id="PF05617">
    <property type="entry name" value="Prolamin_like"/>
    <property type="match status" value="1"/>
</dbReference>
<keyword evidence="5" id="KW-1185">Reference proteome</keyword>
<keyword evidence="2" id="KW-1133">Transmembrane helix</keyword>
<evidence type="ECO:0000256" key="1">
    <source>
        <dbReference type="ARBA" id="ARBA00022729"/>
    </source>
</evidence>
<keyword evidence="1" id="KW-0732">Signal</keyword>
<dbReference type="FunCoup" id="A0A061F885">
    <property type="interactions" value="39"/>
</dbReference>
<dbReference type="AlphaFoldDB" id="A0A061F885"/>
<reference evidence="4 5" key="1">
    <citation type="journal article" date="2013" name="Genome Biol.">
        <title>The genome sequence of the most widely cultivated cacao type and its use to identify candidate genes regulating pod color.</title>
        <authorList>
            <person name="Motamayor J.C."/>
            <person name="Mockaitis K."/>
            <person name="Schmutz J."/>
            <person name="Haiminen N."/>
            <person name="Iii D.L."/>
            <person name="Cornejo O."/>
            <person name="Findley S.D."/>
            <person name="Zheng P."/>
            <person name="Utro F."/>
            <person name="Royaert S."/>
            <person name="Saski C."/>
            <person name="Jenkins J."/>
            <person name="Podicheti R."/>
            <person name="Zhao M."/>
            <person name="Scheffler B.E."/>
            <person name="Stack J.C."/>
            <person name="Feltus F.A."/>
            <person name="Mustiga G.M."/>
            <person name="Amores F."/>
            <person name="Phillips W."/>
            <person name="Marelli J.P."/>
            <person name="May G.D."/>
            <person name="Shapiro H."/>
            <person name="Ma J."/>
            <person name="Bustamante C.D."/>
            <person name="Schnell R.J."/>
            <person name="Main D."/>
            <person name="Gilbert D."/>
            <person name="Parida L."/>
            <person name="Kuhn D.N."/>
        </authorList>
    </citation>
    <scope>NUCLEOTIDE SEQUENCE [LARGE SCALE GENOMIC DNA]</scope>
    <source>
        <strain evidence="5">cv. Matina 1-6</strain>
    </source>
</reference>
<dbReference type="OMA" id="KKLWHQC"/>
<protein>
    <recommendedName>
        <fullName evidence="3">Prolamin-like domain-containing protein</fullName>
    </recommendedName>
</protein>
<keyword evidence="2" id="KW-0472">Membrane</keyword>
<dbReference type="EMBL" id="CM001885">
    <property type="protein sequence ID" value="EOY12927.1"/>
    <property type="molecule type" value="Genomic_DNA"/>
</dbReference>
<evidence type="ECO:0000256" key="2">
    <source>
        <dbReference type="SAM" id="Phobius"/>
    </source>
</evidence>
<dbReference type="PANTHER" id="PTHR31951">
    <property type="entry name" value="BIFUNCTIONAL INHIBITOR/LIPID-TRANSFER PROTEIN/SEED STORAGE 2S ALBUMIN SUPERFAMILY PROTEIN-RELATED"/>
    <property type="match status" value="1"/>
</dbReference>
<evidence type="ECO:0000313" key="4">
    <source>
        <dbReference type="EMBL" id="EOY12927.1"/>
    </source>
</evidence>